<name>A0A160MGK9_9BACI</name>
<dbReference type="EMBL" id="CP015506">
    <property type="protein sequence ID" value="AND42360.1"/>
    <property type="molecule type" value="Genomic_DNA"/>
</dbReference>
<evidence type="ECO:0000313" key="7">
    <source>
        <dbReference type="Proteomes" id="UP000077856"/>
    </source>
</evidence>
<dbReference type="GO" id="GO:0009117">
    <property type="term" value="P:nucleotide metabolic process"/>
    <property type="evidence" value="ECO:0007669"/>
    <property type="project" value="InterPro"/>
</dbReference>
<dbReference type="InterPro" id="IPR024052">
    <property type="entry name" value="Phosphopentomutase_DeoB_cap_sf"/>
</dbReference>
<dbReference type="eggNOG" id="COG1015">
    <property type="taxonomic scope" value="Bacteria"/>
</dbReference>
<dbReference type="CDD" id="cd16009">
    <property type="entry name" value="PPM"/>
    <property type="match status" value="1"/>
</dbReference>
<protein>
    <submittedName>
        <fullName evidence="6">Mutase</fullName>
    </submittedName>
</protein>
<dbReference type="Proteomes" id="UP000077856">
    <property type="component" value="Chromosome"/>
</dbReference>
<accession>A0A160MGK9</accession>
<reference evidence="6 7" key="1">
    <citation type="submission" date="2016-04" db="EMBL/GenBank/DDBJ databases">
        <title>Complete genome sequence of Bacillus oceanisediminis strain 2691.</title>
        <authorList>
            <person name="Jeong H."/>
            <person name="Kim H.J."/>
            <person name="Lee D.-W."/>
        </authorList>
    </citation>
    <scope>NUCLEOTIDE SEQUENCE [LARGE SCALE GENOMIC DNA]</scope>
    <source>
        <strain evidence="6 7">2691</strain>
    </source>
</reference>
<dbReference type="Gene3D" id="3.30.70.1250">
    <property type="entry name" value="Phosphopentomutase"/>
    <property type="match status" value="1"/>
</dbReference>
<dbReference type="RefSeq" id="WP_019380673.1">
    <property type="nucleotide sequence ID" value="NZ_CP015506.1"/>
</dbReference>
<keyword evidence="3" id="KW-0464">Manganese</keyword>
<dbReference type="InterPro" id="IPR006124">
    <property type="entry name" value="Metalloenzyme"/>
</dbReference>
<dbReference type="GO" id="GO:0005829">
    <property type="term" value="C:cytosol"/>
    <property type="evidence" value="ECO:0007669"/>
    <property type="project" value="TreeGrafter"/>
</dbReference>
<dbReference type="PIRSF" id="PIRSF001491">
    <property type="entry name" value="Ppentomutase"/>
    <property type="match status" value="1"/>
</dbReference>
<dbReference type="Pfam" id="PF01676">
    <property type="entry name" value="Metalloenzyme"/>
    <property type="match status" value="1"/>
</dbReference>
<dbReference type="STRING" id="1196031.A361_25470"/>
<keyword evidence="2" id="KW-0479">Metal-binding</keyword>
<evidence type="ECO:0000259" key="5">
    <source>
        <dbReference type="Pfam" id="PF01676"/>
    </source>
</evidence>
<dbReference type="InterPro" id="IPR017850">
    <property type="entry name" value="Alkaline_phosphatase_core_sf"/>
</dbReference>
<dbReference type="KEGG" id="bon:A361_25470"/>
<dbReference type="GO" id="GO:0008973">
    <property type="term" value="F:phosphopentomutase activity"/>
    <property type="evidence" value="ECO:0007669"/>
    <property type="project" value="InterPro"/>
</dbReference>
<gene>
    <name evidence="6" type="ORF">A361_25470</name>
</gene>
<dbReference type="GO" id="GO:0043094">
    <property type="term" value="P:metabolic compound salvage"/>
    <property type="evidence" value="ECO:0007669"/>
    <property type="project" value="InterPro"/>
</dbReference>
<evidence type="ECO:0000256" key="4">
    <source>
        <dbReference type="ARBA" id="ARBA00023235"/>
    </source>
</evidence>
<comment type="similarity">
    <text evidence="1">Belongs to the phosphopentomutase family.</text>
</comment>
<feature type="domain" description="Metalloenzyme" evidence="5">
    <location>
        <begin position="278"/>
        <end position="383"/>
    </location>
</feature>
<organism evidence="6 7">
    <name type="scientific">Cytobacillus oceanisediminis 2691</name>
    <dbReference type="NCBI Taxonomy" id="1196031"/>
    <lineage>
        <taxon>Bacteria</taxon>
        <taxon>Bacillati</taxon>
        <taxon>Bacillota</taxon>
        <taxon>Bacilli</taxon>
        <taxon>Bacillales</taxon>
        <taxon>Bacillaceae</taxon>
        <taxon>Cytobacillus</taxon>
    </lineage>
</organism>
<evidence type="ECO:0000256" key="3">
    <source>
        <dbReference type="ARBA" id="ARBA00023211"/>
    </source>
</evidence>
<evidence type="ECO:0000313" key="6">
    <source>
        <dbReference type="EMBL" id="AND42360.1"/>
    </source>
</evidence>
<evidence type="ECO:0000256" key="2">
    <source>
        <dbReference type="ARBA" id="ARBA00022723"/>
    </source>
</evidence>
<evidence type="ECO:0000256" key="1">
    <source>
        <dbReference type="ARBA" id="ARBA00010373"/>
    </source>
</evidence>
<sequence length="397" mass="43556">MAKAILLVIDSFGIGAMEDCGEYSPADCRANTYKHIRESVDFLNIPTLYQLGLGTLVDGKAAPANAYGCSALAHHGADTYLGHQEIAGSCPKRSNKRLMKDIHPDLAQALIEAGCQVEYPWEDRPVLLVNGACVIGDNLESSLGNIINLTADFNKMPFQELKKVGKIVRQNVDTSRVIAFGGPYTTIEHILSVVHEKNSGQWGVDAPKAKVYGKGYEVYHMGYGVNIDGQFPMIAARHGLKVYRIGKTADVLHGEGPADPIVDTEKVLRALEKSYLGEKEDAAFLVNVQETDLAGHAEDAEWYARLLNTTDQWLAEFLPKMAEEDLIIIMADHGNDPTIGHSNHTREYVPILTAGKRVKPVNIGKRNSMADVGATFSEFFRLPATEEGESFLEMIID</sequence>
<dbReference type="PANTHER" id="PTHR21110">
    <property type="entry name" value="PHOSPHOPENTOMUTASE"/>
    <property type="match status" value="1"/>
</dbReference>
<dbReference type="AlphaFoldDB" id="A0A160MGK9"/>
<proteinExistence type="inferred from homology"/>
<dbReference type="SUPFAM" id="SSF53649">
    <property type="entry name" value="Alkaline phosphatase-like"/>
    <property type="match status" value="1"/>
</dbReference>
<dbReference type="InterPro" id="IPR010045">
    <property type="entry name" value="DeoB"/>
</dbReference>
<keyword evidence="4" id="KW-0413">Isomerase</keyword>
<dbReference type="Gene3D" id="3.40.720.10">
    <property type="entry name" value="Alkaline Phosphatase, subunit A"/>
    <property type="match status" value="1"/>
</dbReference>
<dbReference type="GO" id="GO:0000287">
    <property type="term" value="F:magnesium ion binding"/>
    <property type="evidence" value="ECO:0007669"/>
    <property type="project" value="InterPro"/>
</dbReference>
<dbReference type="PANTHER" id="PTHR21110:SF0">
    <property type="entry name" value="PHOSPHOPENTOMUTASE"/>
    <property type="match status" value="1"/>
</dbReference>
<dbReference type="NCBIfam" id="NF009049">
    <property type="entry name" value="PRK12383.1"/>
    <property type="match status" value="1"/>
</dbReference>